<dbReference type="InterPro" id="IPR052016">
    <property type="entry name" value="Bact_Sigma-Reg"/>
</dbReference>
<organism evidence="3 4">
    <name type="scientific">Pseudalkalibacillus berkeleyi</name>
    <dbReference type="NCBI Taxonomy" id="1069813"/>
    <lineage>
        <taxon>Bacteria</taxon>
        <taxon>Bacillati</taxon>
        <taxon>Bacillota</taxon>
        <taxon>Bacilli</taxon>
        <taxon>Bacillales</taxon>
        <taxon>Fictibacillaceae</taxon>
        <taxon>Pseudalkalibacillus</taxon>
    </lineage>
</organism>
<dbReference type="SMART" id="SM00332">
    <property type="entry name" value="PP2Cc"/>
    <property type="match status" value="1"/>
</dbReference>
<gene>
    <name evidence="3" type="ORF">L2716_16605</name>
</gene>
<dbReference type="EMBL" id="JAKIJS010000003">
    <property type="protein sequence ID" value="MCF6139348.1"/>
    <property type="molecule type" value="Genomic_DNA"/>
</dbReference>
<dbReference type="PANTHER" id="PTHR43156:SF15">
    <property type="entry name" value="PHOSPHOSERINE PHOSPHATASE RSBU"/>
    <property type="match status" value="1"/>
</dbReference>
<dbReference type="SUPFAM" id="SSF81606">
    <property type="entry name" value="PP2C-like"/>
    <property type="match status" value="1"/>
</dbReference>
<dbReference type="InterPro" id="IPR014787">
    <property type="entry name" value="PSer_Pase_RsbU_N"/>
</dbReference>
<name>A0ABS9H318_9BACL</name>
<comment type="caution">
    <text evidence="3">The sequence shown here is derived from an EMBL/GenBank/DDBJ whole genome shotgun (WGS) entry which is preliminary data.</text>
</comment>
<dbReference type="InterPro" id="IPR036457">
    <property type="entry name" value="PPM-type-like_dom_sf"/>
</dbReference>
<evidence type="ECO:0000313" key="4">
    <source>
        <dbReference type="Proteomes" id="UP001649381"/>
    </source>
</evidence>
<protein>
    <submittedName>
        <fullName evidence="3">PP2C family protein-serine/threonine phosphatase</fullName>
    </submittedName>
</protein>
<dbReference type="Gene3D" id="3.60.40.10">
    <property type="entry name" value="PPM-type phosphatase domain"/>
    <property type="match status" value="1"/>
</dbReference>
<proteinExistence type="predicted"/>
<dbReference type="SMART" id="SM00331">
    <property type="entry name" value="PP2C_SIG"/>
    <property type="match status" value="1"/>
</dbReference>
<dbReference type="Proteomes" id="UP001649381">
    <property type="component" value="Unassembled WGS sequence"/>
</dbReference>
<dbReference type="PROSITE" id="PS51746">
    <property type="entry name" value="PPM_2"/>
    <property type="match status" value="1"/>
</dbReference>
<dbReference type="PANTHER" id="PTHR43156">
    <property type="entry name" value="STAGE II SPORULATION PROTEIN E-RELATED"/>
    <property type="match status" value="1"/>
</dbReference>
<feature type="domain" description="PPM-type phosphatase" evidence="2">
    <location>
        <begin position="123"/>
        <end position="334"/>
    </location>
</feature>
<dbReference type="InterPro" id="IPR017944">
    <property type="entry name" value="KaiA/RbsU_helical_domain_sf"/>
</dbReference>
<sequence length="336" mass="38169">MGDKGILVERYEQFLSAYLSGRTEQALYKAQQFSRKMIEQNISPEEVINIHYTVLESLNGDIPEDVKDSFDFLIEVMMGYGMAYREHQILRDKQMALESEIEVAASMQQTLLQGDIPNTDRLEIGVISKAAKKMSGDYYHFVQDGSASISVAVADVIGKGVPAALCMSMIKYAMDSLPDQQNDPSYVLENLNRVVEQNVDSTMFITMFYGHYNMDQNRFFYAGAGHEPGFYFNANTNEFEEFTAKGLVLGVSRNTKYTQYEKSVEVGDMIVLLSDGVTECRTSNGFISRDEVISLIRSYMHLSPQEIVDNVYSDLEELQEFELRDDFTLIILKRSV</sequence>
<evidence type="ECO:0000256" key="1">
    <source>
        <dbReference type="ARBA" id="ARBA00022801"/>
    </source>
</evidence>
<reference evidence="3 4" key="1">
    <citation type="submission" date="2022-01" db="EMBL/GenBank/DDBJ databases">
        <title>Alkalihalobacillus sp. EGI L200015, a novel bacterium isolated from a salt lake sediment.</title>
        <authorList>
            <person name="Gao L."/>
            <person name="Fang B.-Z."/>
            <person name="Li W.-J."/>
        </authorList>
    </citation>
    <scope>NUCLEOTIDE SEQUENCE [LARGE SCALE GENOMIC DNA]</scope>
    <source>
        <strain evidence="3 4">KCTC 12718</strain>
    </source>
</reference>
<keyword evidence="1" id="KW-0378">Hydrolase</keyword>
<accession>A0ABS9H318</accession>
<dbReference type="Gene3D" id="1.10.1240.30">
    <property type="entry name" value="KaiA/RbsU domain"/>
    <property type="match status" value="1"/>
</dbReference>
<dbReference type="Pfam" id="PF08673">
    <property type="entry name" value="RsbU_N"/>
    <property type="match status" value="1"/>
</dbReference>
<dbReference type="InterPro" id="IPR001932">
    <property type="entry name" value="PPM-type_phosphatase-like_dom"/>
</dbReference>
<dbReference type="SUPFAM" id="SSF101215">
    <property type="entry name" value="KaiA/RbsU domain"/>
    <property type="match status" value="1"/>
</dbReference>
<keyword evidence="4" id="KW-1185">Reference proteome</keyword>
<evidence type="ECO:0000313" key="3">
    <source>
        <dbReference type="EMBL" id="MCF6139348.1"/>
    </source>
</evidence>
<dbReference type="Pfam" id="PF07228">
    <property type="entry name" value="SpoIIE"/>
    <property type="match status" value="1"/>
</dbReference>
<evidence type="ECO:0000259" key="2">
    <source>
        <dbReference type="PROSITE" id="PS51746"/>
    </source>
</evidence>